<keyword evidence="3" id="KW-1185">Reference proteome</keyword>
<dbReference type="OrthoDB" id="6606584at2759"/>
<feature type="chain" id="PRO_5036408398" evidence="1">
    <location>
        <begin position="19"/>
        <end position="307"/>
    </location>
</feature>
<dbReference type="EMBL" id="CAJFCW020000004">
    <property type="protein sequence ID" value="CAG9109717.1"/>
    <property type="molecule type" value="Genomic_DNA"/>
</dbReference>
<gene>
    <name evidence="2" type="ORF">BOKJ2_LOCUS7454</name>
</gene>
<reference evidence="2" key="1">
    <citation type="submission" date="2020-09" db="EMBL/GenBank/DDBJ databases">
        <authorList>
            <person name="Kikuchi T."/>
        </authorList>
    </citation>
    <scope>NUCLEOTIDE SEQUENCE</scope>
    <source>
        <strain evidence="2">SH1</strain>
    </source>
</reference>
<dbReference type="EMBL" id="CAJFDH010000004">
    <property type="protein sequence ID" value="CAD5218244.1"/>
    <property type="molecule type" value="Genomic_DNA"/>
</dbReference>
<evidence type="ECO:0000313" key="3">
    <source>
        <dbReference type="Proteomes" id="UP000614601"/>
    </source>
</evidence>
<accession>A0A811KSD6</accession>
<keyword evidence="1" id="KW-0732">Signal</keyword>
<feature type="signal peptide" evidence="1">
    <location>
        <begin position="1"/>
        <end position="18"/>
    </location>
</feature>
<evidence type="ECO:0000313" key="2">
    <source>
        <dbReference type="EMBL" id="CAD5218244.1"/>
    </source>
</evidence>
<comment type="caution">
    <text evidence="2">The sequence shown here is derived from an EMBL/GenBank/DDBJ whole genome shotgun (WGS) entry which is preliminary data.</text>
</comment>
<dbReference type="Proteomes" id="UP000614601">
    <property type="component" value="Unassembled WGS sequence"/>
</dbReference>
<protein>
    <submittedName>
        <fullName evidence="2">Uncharacterized protein</fullName>
    </submittedName>
</protein>
<name>A0A811KSD6_9BILA</name>
<proteinExistence type="predicted"/>
<dbReference type="AlphaFoldDB" id="A0A811KSD6"/>
<dbReference type="Proteomes" id="UP000783686">
    <property type="component" value="Unassembled WGS sequence"/>
</dbReference>
<organism evidence="2 3">
    <name type="scientific">Bursaphelenchus okinawaensis</name>
    <dbReference type="NCBI Taxonomy" id="465554"/>
    <lineage>
        <taxon>Eukaryota</taxon>
        <taxon>Metazoa</taxon>
        <taxon>Ecdysozoa</taxon>
        <taxon>Nematoda</taxon>
        <taxon>Chromadorea</taxon>
        <taxon>Rhabditida</taxon>
        <taxon>Tylenchina</taxon>
        <taxon>Tylenchomorpha</taxon>
        <taxon>Aphelenchoidea</taxon>
        <taxon>Aphelenchoididae</taxon>
        <taxon>Bursaphelenchus</taxon>
    </lineage>
</organism>
<sequence length="307" mass="34415">MLFSLFVVTLLVNTFVNSKTITWDHVVPNSPPNKGYFVVETMPNKVERTTYMEVHIYPNDVRTRSGSFSTSLKTKLFHDLNGVTGDVAGHILANTFGGPNTATNFFPQAPSVNSNAINSVIVTWDNVVQNAPEAKGYYNVETMPSGIERTTHMEVHIYLSDVRERSGSFSRTLRANLFDDLGAVDGDVAGHILANTLGGTNTAINFFPQAPSVNSNVDACFALTSWFENENDIRRWLRGDDLKFYQGNINGVRSVLYRVALEYPDDNIGRPSKIYFKTFFQINGYQIAETKGEYYNLKQDSHQARII</sequence>
<evidence type="ECO:0000256" key="1">
    <source>
        <dbReference type="SAM" id="SignalP"/>
    </source>
</evidence>